<name>A0A0A9HJY4_ARUDO</name>
<reference evidence="1" key="1">
    <citation type="submission" date="2014-09" db="EMBL/GenBank/DDBJ databases">
        <authorList>
            <person name="Magalhaes I.L.F."/>
            <person name="Oliveira U."/>
            <person name="Santos F.R."/>
            <person name="Vidigal T.H.D.A."/>
            <person name="Brescovit A.D."/>
            <person name="Santos A.J."/>
        </authorList>
    </citation>
    <scope>NUCLEOTIDE SEQUENCE</scope>
    <source>
        <tissue evidence="1">Shoot tissue taken approximately 20 cm above the soil surface</tissue>
    </source>
</reference>
<sequence>MFFLVLIFFTQLTSSISS</sequence>
<proteinExistence type="predicted"/>
<dbReference type="AlphaFoldDB" id="A0A0A9HJY4"/>
<evidence type="ECO:0000313" key="1">
    <source>
        <dbReference type="EMBL" id="JAE37067.1"/>
    </source>
</evidence>
<accession>A0A0A9HJY4</accession>
<organism evidence="1">
    <name type="scientific">Arundo donax</name>
    <name type="common">Giant reed</name>
    <name type="synonym">Donax arundinaceus</name>
    <dbReference type="NCBI Taxonomy" id="35708"/>
    <lineage>
        <taxon>Eukaryota</taxon>
        <taxon>Viridiplantae</taxon>
        <taxon>Streptophyta</taxon>
        <taxon>Embryophyta</taxon>
        <taxon>Tracheophyta</taxon>
        <taxon>Spermatophyta</taxon>
        <taxon>Magnoliopsida</taxon>
        <taxon>Liliopsida</taxon>
        <taxon>Poales</taxon>
        <taxon>Poaceae</taxon>
        <taxon>PACMAD clade</taxon>
        <taxon>Arundinoideae</taxon>
        <taxon>Arundineae</taxon>
        <taxon>Arundo</taxon>
    </lineage>
</organism>
<reference evidence="1" key="2">
    <citation type="journal article" date="2015" name="Data Brief">
        <title>Shoot transcriptome of the giant reed, Arundo donax.</title>
        <authorList>
            <person name="Barrero R.A."/>
            <person name="Guerrero F.D."/>
            <person name="Moolhuijzen P."/>
            <person name="Goolsby J.A."/>
            <person name="Tidwell J."/>
            <person name="Bellgard S.E."/>
            <person name="Bellgard M.I."/>
        </authorList>
    </citation>
    <scope>NUCLEOTIDE SEQUENCE</scope>
    <source>
        <tissue evidence="1">Shoot tissue taken approximately 20 cm above the soil surface</tissue>
    </source>
</reference>
<dbReference type="EMBL" id="GBRH01160829">
    <property type="protein sequence ID" value="JAE37067.1"/>
    <property type="molecule type" value="Transcribed_RNA"/>
</dbReference>
<protein>
    <submittedName>
        <fullName evidence="1">Uncharacterized protein</fullName>
    </submittedName>
</protein>